<proteinExistence type="predicted"/>
<comment type="caution">
    <text evidence="1">The sequence shown here is derived from an EMBL/GenBank/DDBJ whole genome shotgun (WGS) entry which is preliminary data.</text>
</comment>
<sequence>MDKIIKESHINTVRLEDFSSVALTSNIEGQPDVPVDVPSTRLAGSGLPQAEGRASNTAHLRIVVEDPDGEDTMLRVKRAFGLSHQPAQGTVKI</sequence>
<dbReference type="RefSeq" id="WP_125245443.1">
    <property type="nucleotide sequence ID" value="NZ_RSED01000030.1"/>
</dbReference>
<evidence type="ECO:0000313" key="2">
    <source>
        <dbReference type="Proteomes" id="UP000269265"/>
    </source>
</evidence>
<dbReference type="AlphaFoldDB" id="A0A426V2E9"/>
<reference evidence="1 2" key="1">
    <citation type="submission" date="2018-12" db="EMBL/GenBank/DDBJ databases">
        <title>The whole draft genome of Aquabacterium sp. SJQ9.</title>
        <authorList>
            <person name="Sun L."/>
            <person name="Gao X."/>
            <person name="Chen W."/>
            <person name="Huang K."/>
        </authorList>
    </citation>
    <scope>NUCLEOTIDE SEQUENCE [LARGE SCALE GENOMIC DNA]</scope>
    <source>
        <strain evidence="1 2">SJQ9</strain>
    </source>
</reference>
<keyword evidence="2" id="KW-1185">Reference proteome</keyword>
<dbReference type="EMBL" id="RSED01000030">
    <property type="protein sequence ID" value="RRS01021.1"/>
    <property type="molecule type" value="Genomic_DNA"/>
</dbReference>
<gene>
    <name evidence="1" type="ORF">EIP75_22480</name>
</gene>
<name>A0A426V2E9_9BURK</name>
<organism evidence="1 2">
    <name type="scientific">Aquabacterium soli</name>
    <dbReference type="NCBI Taxonomy" id="2493092"/>
    <lineage>
        <taxon>Bacteria</taxon>
        <taxon>Pseudomonadati</taxon>
        <taxon>Pseudomonadota</taxon>
        <taxon>Betaproteobacteria</taxon>
        <taxon>Burkholderiales</taxon>
        <taxon>Aquabacterium</taxon>
    </lineage>
</organism>
<evidence type="ECO:0000313" key="1">
    <source>
        <dbReference type="EMBL" id="RRS01021.1"/>
    </source>
</evidence>
<accession>A0A426V2E9</accession>
<dbReference type="Proteomes" id="UP000269265">
    <property type="component" value="Unassembled WGS sequence"/>
</dbReference>
<protein>
    <submittedName>
        <fullName evidence="1">Uncharacterized protein</fullName>
    </submittedName>
</protein>